<evidence type="ECO:0000313" key="1">
    <source>
        <dbReference type="EMBL" id="SCV71500.1"/>
    </source>
</evidence>
<organism evidence="1 2">
    <name type="scientific">Microbotryum intermedium</name>
    <dbReference type="NCBI Taxonomy" id="269621"/>
    <lineage>
        <taxon>Eukaryota</taxon>
        <taxon>Fungi</taxon>
        <taxon>Dikarya</taxon>
        <taxon>Basidiomycota</taxon>
        <taxon>Pucciniomycotina</taxon>
        <taxon>Microbotryomycetes</taxon>
        <taxon>Microbotryales</taxon>
        <taxon>Microbotryaceae</taxon>
        <taxon>Microbotryum</taxon>
    </lineage>
</organism>
<gene>
    <name evidence="1" type="ORF">BQ2448_3088</name>
</gene>
<dbReference type="SUPFAM" id="SSF55144">
    <property type="entry name" value="LigT-like"/>
    <property type="match status" value="1"/>
</dbReference>
<accession>A0A238FCF0</accession>
<reference evidence="2" key="1">
    <citation type="submission" date="2016-09" db="EMBL/GenBank/DDBJ databases">
        <authorList>
            <person name="Jeantristanb JTB J.-T."/>
            <person name="Ricardo R."/>
        </authorList>
    </citation>
    <scope>NUCLEOTIDE SEQUENCE [LARGE SCALE GENOMIC DNA]</scope>
</reference>
<dbReference type="InterPro" id="IPR009097">
    <property type="entry name" value="Cyclic_Pdiesterase"/>
</dbReference>
<dbReference type="OrthoDB" id="514292at2759"/>
<dbReference type="Proteomes" id="UP000198372">
    <property type="component" value="Unassembled WGS sequence"/>
</dbReference>
<dbReference type="GO" id="GO:0004113">
    <property type="term" value="F:2',3'-cyclic-nucleotide 3'-phosphodiesterase activity"/>
    <property type="evidence" value="ECO:0007669"/>
    <property type="project" value="TreeGrafter"/>
</dbReference>
<name>A0A238FCF0_9BASI</name>
<dbReference type="GO" id="GO:0009187">
    <property type="term" value="P:cyclic nucleotide metabolic process"/>
    <property type="evidence" value="ECO:0007669"/>
    <property type="project" value="TreeGrafter"/>
</dbReference>
<dbReference type="EMBL" id="FMSP01000007">
    <property type="protein sequence ID" value="SCV71500.1"/>
    <property type="molecule type" value="Genomic_DNA"/>
</dbReference>
<dbReference type="Pfam" id="PF07823">
    <property type="entry name" value="CPDase"/>
    <property type="match status" value="1"/>
</dbReference>
<proteinExistence type="predicted"/>
<dbReference type="PANTHER" id="PTHR28141">
    <property type="entry name" value="2',3'-CYCLIC-NUCLEOTIDE 3'-PHOSPHODIESTERASE"/>
    <property type="match status" value="1"/>
</dbReference>
<protein>
    <submittedName>
        <fullName evidence="1">BQ2448_3088 protein</fullName>
    </submittedName>
</protein>
<dbReference type="STRING" id="269621.A0A238FCF0"/>
<sequence length="210" mass="23419">MAPPPVGTFSGIALWLSPPRTSPQHEHLQSLIKKLFSSLSTPPFDPHVTLLSGLPTSTPLDLIISSLERSIDASHLKKFRIDFTGIGTHHRYFQYLFIVVNKDNEGLLRVRTKIQEGLEKDGLRRDDPQTGREVEKVQDYFPHASLVYGTDIEGGRNVEEVMERMRKEGNGFEGGVSAASAQGFQVEHVLVVMCEGRPEEWKVLGSVALK</sequence>
<dbReference type="AlphaFoldDB" id="A0A238FCF0"/>
<evidence type="ECO:0000313" key="2">
    <source>
        <dbReference type="Proteomes" id="UP000198372"/>
    </source>
</evidence>
<dbReference type="Gene3D" id="3.90.1140.10">
    <property type="entry name" value="Cyclic phosphodiesterase"/>
    <property type="match status" value="1"/>
</dbReference>
<dbReference type="InterPro" id="IPR012386">
    <property type="entry name" value="Cyclic-nucl_3Pdiesterase"/>
</dbReference>
<dbReference type="PANTHER" id="PTHR28141:SF1">
    <property type="entry name" value="2',3'-CYCLIC-NUCLEOTIDE 3'-PHOSPHODIESTERASE"/>
    <property type="match status" value="1"/>
</dbReference>
<keyword evidence="2" id="KW-1185">Reference proteome</keyword>